<name>A0A679J6E2_VARPD</name>
<evidence type="ECO:0000256" key="1">
    <source>
        <dbReference type="PROSITE-ProRule" id="PRU00169"/>
    </source>
</evidence>
<dbReference type="SUPFAM" id="SSF52172">
    <property type="entry name" value="CheY-like"/>
    <property type="match status" value="1"/>
</dbReference>
<protein>
    <recommendedName>
        <fullName evidence="2">Response regulatory domain-containing protein</fullName>
    </recommendedName>
</protein>
<dbReference type="InterPro" id="IPR011006">
    <property type="entry name" value="CheY-like_superfamily"/>
</dbReference>
<proteinExistence type="predicted"/>
<sequence>MRVLISEWLAGEGHDVRSLPRHDAASRHNLHHTHGAAADVVILDLPHPRSRSGETARALQAVHAAFPQASVIGISTQLARSLGRDSDVARTLGVNQLLPKPCTRDELLGAVAAALAA</sequence>
<dbReference type="EMBL" id="LR743507">
    <property type="protein sequence ID" value="CAA2102287.1"/>
    <property type="molecule type" value="Genomic_DNA"/>
</dbReference>
<reference evidence="3" key="1">
    <citation type="submission" date="2019-12" db="EMBL/GenBank/DDBJ databases">
        <authorList>
            <person name="Cremers G."/>
        </authorList>
    </citation>
    <scope>NUCLEOTIDE SEQUENCE</scope>
    <source>
        <strain evidence="3">Vvax</strain>
    </source>
</reference>
<dbReference type="InterPro" id="IPR001789">
    <property type="entry name" value="Sig_transdc_resp-reg_receiver"/>
</dbReference>
<dbReference type="Gene3D" id="3.40.50.2300">
    <property type="match status" value="1"/>
</dbReference>
<feature type="modified residue" description="4-aspartylphosphate" evidence="1">
    <location>
        <position position="44"/>
    </location>
</feature>
<evidence type="ECO:0000259" key="2">
    <source>
        <dbReference type="PROSITE" id="PS50110"/>
    </source>
</evidence>
<dbReference type="PROSITE" id="PS50110">
    <property type="entry name" value="RESPONSE_REGULATORY"/>
    <property type="match status" value="1"/>
</dbReference>
<gene>
    <name evidence="3" type="ORF">VVAX_01679</name>
</gene>
<organism evidence="3">
    <name type="scientific">Variovorax paradoxus</name>
    <dbReference type="NCBI Taxonomy" id="34073"/>
    <lineage>
        <taxon>Bacteria</taxon>
        <taxon>Pseudomonadati</taxon>
        <taxon>Pseudomonadota</taxon>
        <taxon>Betaproteobacteria</taxon>
        <taxon>Burkholderiales</taxon>
        <taxon>Comamonadaceae</taxon>
        <taxon>Variovorax</taxon>
    </lineage>
</organism>
<dbReference type="GO" id="GO:0000160">
    <property type="term" value="P:phosphorelay signal transduction system"/>
    <property type="evidence" value="ECO:0007669"/>
    <property type="project" value="InterPro"/>
</dbReference>
<dbReference type="AlphaFoldDB" id="A0A679J6E2"/>
<keyword evidence="1" id="KW-0597">Phosphoprotein</keyword>
<evidence type="ECO:0000313" key="3">
    <source>
        <dbReference type="EMBL" id="CAA2102287.1"/>
    </source>
</evidence>
<accession>A0A679J6E2</accession>
<feature type="domain" description="Response regulatory" evidence="2">
    <location>
        <begin position="1"/>
        <end position="115"/>
    </location>
</feature>